<dbReference type="InterPro" id="IPR032675">
    <property type="entry name" value="LRR_dom_sf"/>
</dbReference>
<dbReference type="Gene3D" id="3.80.10.10">
    <property type="entry name" value="Ribonuclease Inhibitor"/>
    <property type="match status" value="1"/>
</dbReference>
<organism evidence="1">
    <name type="scientific">Pectinophora gossypiella</name>
    <name type="common">Cotton pink bollworm</name>
    <name type="synonym">Depressaria gossypiella</name>
    <dbReference type="NCBI Taxonomy" id="13191"/>
    <lineage>
        <taxon>Eukaryota</taxon>
        <taxon>Metazoa</taxon>
        <taxon>Ecdysozoa</taxon>
        <taxon>Arthropoda</taxon>
        <taxon>Hexapoda</taxon>
        <taxon>Insecta</taxon>
        <taxon>Pterygota</taxon>
        <taxon>Neoptera</taxon>
        <taxon>Endopterygota</taxon>
        <taxon>Lepidoptera</taxon>
        <taxon>Glossata</taxon>
        <taxon>Ditrysia</taxon>
        <taxon>Gelechioidea</taxon>
        <taxon>Gelechiidae</taxon>
        <taxon>Apatetrinae</taxon>
        <taxon>Pectinophora</taxon>
    </lineage>
</organism>
<gene>
    <name evidence="1" type="ORF">g.2424</name>
</gene>
<protein>
    <submittedName>
        <fullName evidence="1">Uncharacterized protein</fullName>
    </submittedName>
</protein>
<name>A0A1E1WMU7_PECGO</name>
<dbReference type="OrthoDB" id="26525at2759"/>
<evidence type="ECO:0000313" key="1">
    <source>
        <dbReference type="EMBL" id="JAT88324.1"/>
    </source>
</evidence>
<dbReference type="AlphaFoldDB" id="A0A1E1WMU7"/>
<reference evidence="1" key="1">
    <citation type="submission" date="2015-09" db="EMBL/GenBank/DDBJ databases">
        <title>De novo assembly of Pectinophora gossypiella (Pink Bollworm) gut transcriptome.</title>
        <authorList>
            <person name="Tassone E.E."/>
        </authorList>
    </citation>
    <scope>NUCLEOTIDE SEQUENCE</scope>
</reference>
<sequence length="197" mass="22279">NEAPFFGAFEDSIIFAVSEAELRCESVLLSLIEPLFVNATIPPYWLSRMRSNVHELEIIGGNMNNIASQAFMSQFATQMIRLTLESVTLMNWSPDMLVGLAHLKELHIKSSNIVRIEQNALQAVDNTLETLSITWSNYWNPINVTGHSSFNLLSNVVLSSNNFNNILQWKSFRQLQKCKVLFLNSCRINAIGHGTFD</sequence>
<dbReference type="EMBL" id="GDQN01002730">
    <property type="protein sequence ID" value="JAT88324.1"/>
    <property type="molecule type" value="Transcribed_RNA"/>
</dbReference>
<accession>A0A1E1WMU7</accession>
<feature type="non-terminal residue" evidence="1">
    <location>
        <position position="197"/>
    </location>
</feature>
<proteinExistence type="predicted"/>
<dbReference type="SUPFAM" id="SSF52058">
    <property type="entry name" value="L domain-like"/>
    <property type="match status" value="1"/>
</dbReference>
<feature type="non-terminal residue" evidence="1">
    <location>
        <position position="1"/>
    </location>
</feature>